<dbReference type="Proteomes" id="UP001141619">
    <property type="component" value="Unassembled WGS sequence"/>
</dbReference>
<dbReference type="InterPro" id="IPR010421">
    <property type="entry name" value="TrcR"/>
</dbReference>
<evidence type="ECO:0000313" key="2">
    <source>
        <dbReference type="EMBL" id="MDA5194857.1"/>
    </source>
</evidence>
<dbReference type="RefSeq" id="WP_274944564.1">
    <property type="nucleotide sequence ID" value="NZ_JANWOI010000004.1"/>
</dbReference>
<dbReference type="Pfam" id="PF06242">
    <property type="entry name" value="TrcR"/>
    <property type="match status" value="1"/>
</dbReference>
<proteinExistence type="predicted"/>
<feature type="compositionally biased region" description="Acidic residues" evidence="1">
    <location>
        <begin position="187"/>
        <end position="227"/>
    </location>
</feature>
<name>A0A9X3U0M3_9PROT</name>
<protein>
    <submittedName>
        <fullName evidence="2">DUF1013 domain-containing protein</fullName>
    </submittedName>
</protein>
<reference evidence="2" key="2">
    <citation type="journal article" date="2023" name="Syst. Appl. Microbiol.">
        <title>Govania unica gen. nov., sp. nov., a rare biosphere bacterium that represents a novel family in the class Alphaproteobacteria.</title>
        <authorList>
            <person name="Vandamme P."/>
            <person name="Peeters C."/>
            <person name="Hettiarachchi A."/>
            <person name="Cnockaert M."/>
            <person name="Carlier A."/>
        </authorList>
    </citation>
    <scope>NUCLEOTIDE SEQUENCE</scope>
    <source>
        <strain evidence="2">LMG 31809</strain>
    </source>
</reference>
<keyword evidence="3" id="KW-1185">Reference proteome</keyword>
<accession>A0A9X3U0M3</accession>
<dbReference type="AlphaFoldDB" id="A0A9X3U0M3"/>
<evidence type="ECO:0000256" key="1">
    <source>
        <dbReference type="SAM" id="MobiDB-lite"/>
    </source>
</evidence>
<organism evidence="2 3">
    <name type="scientific">Govanella unica</name>
    <dbReference type="NCBI Taxonomy" id="2975056"/>
    <lineage>
        <taxon>Bacteria</taxon>
        <taxon>Pseudomonadati</taxon>
        <taxon>Pseudomonadota</taxon>
        <taxon>Alphaproteobacteria</taxon>
        <taxon>Emcibacterales</taxon>
        <taxon>Govanellaceae</taxon>
        <taxon>Govanella</taxon>
    </lineage>
</organism>
<sequence length="227" mass="25029">MTQPLMPLATAVWLVDNTSLTFEQIAEFCGLHALEVQGIADEQVAMHIVGLDPVANGQLTWEEIERCQKDSNARLKLRQDEVPARTRSRGPRYTPVSKRQDRPDAIAWLLRYHPELSDAQLCKLIGTTKPTIASIRERSHWNIANIKPRDPVSLGICKQRDLDEAVARAVAKAERVKAGAEPANAPDPEDTPDLDLPDPDDVAPEASEEPEASADSEVSEDPEDKAS</sequence>
<dbReference type="EMBL" id="JANWOI010000004">
    <property type="protein sequence ID" value="MDA5194857.1"/>
    <property type="molecule type" value="Genomic_DNA"/>
</dbReference>
<gene>
    <name evidence="2" type="ORF">NYP16_12935</name>
</gene>
<evidence type="ECO:0000313" key="3">
    <source>
        <dbReference type="Proteomes" id="UP001141619"/>
    </source>
</evidence>
<comment type="caution">
    <text evidence="2">The sequence shown here is derived from an EMBL/GenBank/DDBJ whole genome shotgun (WGS) entry which is preliminary data.</text>
</comment>
<reference evidence="2" key="1">
    <citation type="submission" date="2022-08" db="EMBL/GenBank/DDBJ databases">
        <authorList>
            <person name="Vandamme P."/>
            <person name="Hettiarachchi A."/>
            <person name="Peeters C."/>
            <person name="Cnockaert M."/>
            <person name="Carlier A."/>
        </authorList>
    </citation>
    <scope>NUCLEOTIDE SEQUENCE</scope>
    <source>
        <strain evidence="2">LMG 31809</strain>
    </source>
</reference>
<feature type="region of interest" description="Disordered" evidence="1">
    <location>
        <begin position="174"/>
        <end position="227"/>
    </location>
</feature>